<accession>A0A645FP53</accession>
<dbReference type="AlphaFoldDB" id="A0A645FP53"/>
<comment type="caution">
    <text evidence="1">The sequence shown here is derived from an EMBL/GenBank/DDBJ whole genome shotgun (WGS) entry which is preliminary data.</text>
</comment>
<reference evidence="1" key="1">
    <citation type="submission" date="2019-08" db="EMBL/GenBank/DDBJ databases">
        <authorList>
            <person name="Kucharzyk K."/>
            <person name="Murdoch R.W."/>
            <person name="Higgins S."/>
            <person name="Loffler F."/>
        </authorList>
    </citation>
    <scope>NUCLEOTIDE SEQUENCE</scope>
</reference>
<gene>
    <name evidence="1" type="ORF">SDC9_163545</name>
</gene>
<name>A0A645FP53_9ZZZZ</name>
<organism evidence="1">
    <name type="scientific">bioreactor metagenome</name>
    <dbReference type="NCBI Taxonomy" id="1076179"/>
    <lineage>
        <taxon>unclassified sequences</taxon>
        <taxon>metagenomes</taxon>
        <taxon>ecological metagenomes</taxon>
    </lineage>
</organism>
<proteinExistence type="predicted"/>
<sequence length="129" mass="14410">MERVNQKTDRAANALTAAERLHVRIDARKVHDFVCVAPADADFAIKCEIAAHVAVFNLLQRLTPVGFQRAIAPFLKRAGRLVIAAEAACPVRRVGKVEIRQVIRKRLREIGREGANVVCHRTKLLCSYD</sequence>
<protein>
    <submittedName>
        <fullName evidence="1">Uncharacterized protein</fullName>
    </submittedName>
</protein>
<dbReference type="EMBL" id="VSSQ01063130">
    <property type="protein sequence ID" value="MPN16207.1"/>
    <property type="molecule type" value="Genomic_DNA"/>
</dbReference>
<evidence type="ECO:0000313" key="1">
    <source>
        <dbReference type="EMBL" id="MPN16207.1"/>
    </source>
</evidence>